<feature type="chain" id="PRO_5017933004" evidence="1">
    <location>
        <begin position="36"/>
        <end position="91"/>
    </location>
</feature>
<reference evidence="2 3" key="1">
    <citation type="journal article" date="2018" name="Sci. Rep.">
        <title>Genomic signatures of local adaptation to the degree of environmental predictability in rotifers.</title>
        <authorList>
            <person name="Franch-Gras L."/>
            <person name="Hahn C."/>
            <person name="Garcia-Roger E.M."/>
            <person name="Carmona M.J."/>
            <person name="Serra M."/>
            <person name="Gomez A."/>
        </authorList>
    </citation>
    <scope>NUCLEOTIDE SEQUENCE [LARGE SCALE GENOMIC DNA]</scope>
    <source>
        <strain evidence="2">HYR1</strain>
    </source>
</reference>
<keyword evidence="3" id="KW-1185">Reference proteome</keyword>
<feature type="signal peptide" evidence="1">
    <location>
        <begin position="1"/>
        <end position="35"/>
    </location>
</feature>
<evidence type="ECO:0000256" key="1">
    <source>
        <dbReference type="SAM" id="SignalP"/>
    </source>
</evidence>
<dbReference type="Proteomes" id="UP000276133">
    <property type="component" value="Unassembled WGS sequence"/>
</dbReference>
<dbReference type="EMBL" id="REGN01001609">
    <property type="protein sequence ID" value="RNA33622.1"/>
    <property type="molecule type" value="Genomic_DNA"/>
</dbReference>
<dbReference type="AlphaFoldDB" id="A0A3M7SCW1"/>
<proteinExistence type="predicted"/>
<name>A0A3M7SCW1_BRAPC</name>
<evidence type="ECO:0000313" key="3">
    <source>
        <dbReference type="Proteomes" id="UP000276133"/>
    </source>
</evidence>
<evidence type="ECO:0000313" key="2">
    <source>
        <dbReference type="EMBL" id="RNA33622.1"/>
    </source>
</evidence>
<gene>
    <name evidence="2" type="ORF">BpHYR1_000137</name>
</gene>
<comment type="caution">
    <text evidence="2">The sequence shown here is derived from an EMBL/GenBank/DDBJ whole genome shotgun (WGS) entry which is preliminary data.</text>
</comment>
<accession>A0A3M7SCW1</accession>
<protein>
    <submittedName>
        <fullName evidence="2">Uncharacterized protein</fullName>
    </submittedName>
</protein>
<keyword evidence="1" id="KW-0732">Signal</keyword>
<organism evidence="2 3">
    <name type="scientific">Brachionus plicatilis</name>
    <name type="common">Marine rotifer</name>
    <name type="synonym">Brachionus muelleri</name>
    <dbReference type="NCBI Taxonomy" id="10195"/>
    <lineage>
        <taxon>Eukaryota</taxon>
        <taxon>Metazoa</taxon>
        <taxon>Spiralia</taxon>
        <taxon>Gnathifera</taxon>
        <taxon>Rotifera</taxon>
        <taxon>Eurotatoria</taxon>
        <taxon>Monogononta</taxon>
        <taxon>Pseudotrocha</taxon>
        <taxon>Ploima</taxon>
        <taxon>Brachionidae</taxon>
        <taxon>Brachionus</taxon>
    </lineage>
</organism>
<sequence length="91" mass="10331">MSTGSAILSPSSIRCRAFSFSLSIFSLIRLTVCSALDSGSLRMACECRLTLQIKKHNKKVEFLNENLDFFFFMQNCITYQSVRRGFDSDAE</sequence>